<protein>
    <recommendedName>
        <fullName evidence="3">Rieske domain-containing protein</fullName>
    </recommendedName>
</protein>
<dbReference type="PROSITE" id="PS51257">
    <property type="entry name" value="PROKAR_LIPOPROTEIN"/>
    <property type="match status" value="1"/>
</dbReference>
<dbReference type="Proteomes" id="UP001597533">
    <property type="component" value="Unassembled WGS sequence"/>
</dbReference>
<proteinExistence type="predicted"/>
<evidence type="ECO:0008006" key="3">
    <source>
        <dbReference type="Google" id="ProtNLM"/>
    </source>
</evidence>
<dbReference type="EMBL" id="JBHUOV010000001">
    <property type="protein sequence ID" value="MFD2822813.1"/>
    <property type="molecule type" value="Genomic_DNA"/>
</dbReference>
<keyword evidence="2" id="KW-1185">Reference proteome</keyword>
<evidence type="ECO:0000313" key="1">
    <source>
        <dbReference type="EMBL" id="MFD2822813.1"/>
    </source>
</evidence>
<reference evidence="2" key="1">
    <citation type="journal article" date="2019" name="Int. J. Syst. Evol. Microbiol.">
        <title>The Global Catalogue of Microorganisms (GCM) 10K type strain sequencing project: providing services to taxonomists for standard genome sequencing and annotation.</title>
        <authorList>
            <consortium name="The Broad Institute Genomics Platform"/>
            <consortium name="The Broad Institute Genome Sequencing Center for Infectious Disease"/>
            <person name="Wu L."/>
            <person name="Ma J."/>
        </authorList>
    </citation>
    <scope>NUCLEOTIDE SEQUENCE [LARGE SCALE GENOMIC DNA]</scope>
    <source>
        <strain evidence="2">KCTC 32141</strain>
    </source>
</reference>
<dbReference type="RefSeq" id="WP_183486040.1">
    <property type="nucleotide sequence ID" value="NZ_JBHUOV010000001.1"/>
</dbReference>
<sequence length="146" mass="16182">MKKLILIVFIGFITLSCSKNDDTSRTNEYLPEQNFDTGSTINTNFPQYSSLQFPGNHEVIEEYGLNGIVVYYSGSSYLAFELSDPNHALQTCSKLTIEGVIATCGCSDTNQYDILTGQAQDGTTGQYTLKPYFVEVSGTIIRVYNN</sequence>
<accession>A0ABW5WJA6</accession>
<evidence type="ECO:0000313" key="2">
    <source>
        <dbReference type="Proteomes" id="UP001597533"/>
    </source>
</evidence>
<organism evidence="1 2">
    <name type="scientific">Lacinutrix iliipiscaria</name>
    <dbReference type="NCBI Taxonomy" id="1230532"/>
    <lineage>
        <taxon>Bacteria</taxon>
        <taxon>Pseudomonadati</taxon>
        <taxon>Bacteroidota</taxon>
        <taxon>Flavobacteriia</taxon>
        <taxon>Flavobacteriales</taxon>
        <taxon>Flavobacteriaceae</taxon>
        <taxon>Lacinutrix</taxon>
    </lineage>
</organism>
<name>A0ABW5WJA6_9FLAO</name>
<comment type="caution">
    <text evidence="1">The sequence shown here is derived from an EMBL/GenBank/DDBJ whole genome shotgun (WGS) entry which is preliminary data.</text>
</comment>
<gene>
    <name evidence="1" type="ORF">ACFS5M_03970</name>
</gene>